<dbReference type="PANTHER" id="PTHR45962:SF1">
    <property type="entry name" value="N-FATTY-ACYL-AMINO ACID SYNTHASE_HYDROLASE PM20D1"/>
    <property type="match status" value="1"/>
</dbReference>
<evidence type="ECO:0000256" key="1">
    <source>
        <dbReference type="ARBA" id="ARBA00006247"/>
    </source>
</evidence>
<evidence type="ECO:0000256" key="4">
    <source>
        <dbReference type="ARBA" id="ARBA00022801"/>
    </source>
</evidence>
<dbReference type="Gene3D" id="3.40.630.10">
    <property type="entry name" value="Zn peptidases"/>
    <property type="match status" value="1"/>
</dbReference>
<reference evidence="7 8" key="1">
    <citation type="submission" date="2021-01" db="EMBL/GenBank/DDBJ databases">
        <title>Genomic Encyclopedia of Type Strains, Phase IV (KMG-IV): sequencing the most valuable type-strain genomes for metagenomic binning, comparative biology and taxonomic classification.</title>
        <authorList>
            <person name="Goeker M."/>
        </authorList>
    </citation>
    <scope>NUCLEOTIDE SEQUENCE [LARGE SCALE GENOMIC DNA]</scope>
    <source>
        <strain evidence="7 8">DSM 24436</strain>
    </source>
</reference>
<name>A0ABS2MTL8_9FIRM</name>
<dbReference type="SUPFAM" id="SSF55031">
    <property type="entry name" value="Bacterial exopeptidase dimerisation domain"/>
    <property type="match status" value="1"/>
</dbReference>
<accession>A0ABS2MTL8</accession>
<dbReference type="Gene3D" id="1.10.150.900">
    <property type="match status" value="1"/>
</dbReference>
<proteinExistence type="inferred from homology"/>
<dbReference type="Proteomes" id="UP000767854">
    <property type="component" value="Unassembled WGS sequence"/>
</dbReference>
<dbReference type="Gene3D" id="3.30.70.360">
    <property type="match status" value="1"/>
</dbReference>
<organism evidence="7 8">
    <name type="scientific">Fusibacter tunisiensis</name>
    <dbReference type="NCBI Taxonomy" id="1008308"/>
    <lineage>
        <taxon>Bacteria</taxon>
        <taxon>Bacillati</taxon>
        <taxon>Bacillota</taxon>
        <taxon>Clostridia</taxon>
        <taxon>Eubacteriales</taxon>
        <taxon>Eubacteriales Family XII. Incertae Sedis</taxon>
        <taxon>Fusibacter</taxon>
    </lineage>
</organism>
<dbReference type="EC" id="3.4.17.-" evidence="7"/>
<evidence type="ECO:0000256" key="3">
    <source>
        <dbReference type="ARBA" id="ARBA00022723"/>
    </source>
</evidence>
<dbReference type="InterPro" id="IPR011650">
    <property type="entry name" value="Peptidase_M20_dimer"/>
</dbReference>
<dbReference type="Pfam" id="PF07687">
    <property type="entry name" value="M20_dimer"/>
    <property type="match status" value="1"/>
</dbReference>
<dbReference type="PANTHER" id="PTHR45962">
    <property type="entry name" value="N-FATTY-ACYL-AMINO ACID SYNTHASE/HYDROLASE PM20D1"/>
    <property type="match status" value="1"/>
</dbReference>
<evidence type="ECO:0000313" key="7">
    <source>
        <dbReference type="EMBL" id="MBM7562759.1"/>
    </source>
</evidence>
<keyword evidence="8" id="KW-1185">Reference proteome</keyword>
<dbReference type="RefSeq" id="WP_204665186.1">
    <property type="nucleotide sequence ID" value="NZ_JAFBDT010000029.1"/>
</dbReference>
<dbReference type="InterPro" id="IPR047177">
    <property type="entry name" value="Pept_M20A"/>
</dbReference>
<keyword evidence="7" id="KW-0121">Carboxypeptidase</keyword>
<evidence type="ECO:0000256" key="5">
    <source>
        <dbReference type="ARBA" id="ARBA00022833"/>
    </source>
</evidence>
<gene>
    <name evidence="7" type="ORF">JOC49_002320</name>
</gene>
<evidence type="ECO:0000256" key="2">
    <source>
        <dbReference type="ARBA" id="ARBA00022670"/>
    </source>
</evidence>
<comment type="caution">
    <text evidence="7">The sequence shown here is derived from an EMBL/GenBank/DDBJ whole genome shotgun (WGS) entry which is preliminary data.</text>
</comment>
<dbReference type="SUPFAM" id="SSF53187">
    <property type="entry name" value="Zn-dependent exopeptidases"/>
    <property type="match status" value="1"/>
</dbReference>
<dbReference type="Pfam" id="PF01546">
    <property type="entry name" value="Peptidase_M20"/>
    <property type="match status" value="1"/>
</dbReference>
<protein>
    <submittedName>
        <fullName evidence="7">Carboxypeptidase PM20D1</fullName>
        <ecNumber evidence="7">3.4.17.-</ecNumber>
    </submittedName>
</protein>
<dbReference type="InterPro" id="IPR002933">
    <property type="entry name" value="Peptidase_M20"/>
</dbReference>
<dbReference type="InterPro" id="IPR036264">
    <property type="entry name" value="Bact_exopeptidase_dim_dom"/>
</dbReference>
<dbReference type="GO" id="GO:0004180">
    <property type="term" value="F:carboxypeptidase activity"/>
    <property type="evidence" value="ECO:0007669"/>
    <property type="project" value="UniProtKB-KW"/>
</dbReference>
<keyword evidence="5" id="KW-0862">Zinc</keyword>
<comment type="similarity">
    <text evidence="1">Belongs to the peptidase M20A family.</text>
</comment>
<feature type="domain" description="Peptidase M20 dimerisation" evidence="6">
    <location>
        <begin position="228"/>
        <end position="372"/>
    </location>
</feature>
<dbReference type="EMBL" id="JAFBDT010000029">
    <property type="protein sequence ID" value="MBM7562759.1"/>
    <property type="molecule type" value="Genomic_DNA"/>
</dbReference>
<evidence type="ECO:0000259" key="6">
    <source>
        <dbReference type="Pfam" id="PF07687"/>
    </source>
</evidence>
<sequence length="475" mass="52174">MGYLLIGLALFAGILLVRAMLFKPQKEPNQVFEGKPKDDTIIANHLSQLIQVETVSYDDVSQIDFSQFDRFQQLLTKLYPKVHETCELSKHGRTGVLYKWKGKSDQNVTVLMSHYDVVPCNEALWTKAPFSGEVDGTYIWGRGTLDTKGTLCGIMESAESLISEGFVPENDIYLSFSGDEEISGPSAPAIVAFLKSKGIRPALVLDEGGAIVENVFPGVAKPVAVIGTGEKGYMDIRMMMDGKGGHSSAPPAHSLVGALSKAVVNLEKNPFKARLTPPVVEMFKVLGRHSTFGYRIIFANLWLFSPLLKVLFTKQAGEMNALIRTTTAVTKMEGSKAFNVLPPFAEVGVNFRLMPGDSVNTAKNYVESVIGNSDIKIEVVESREASPISPTGSEGWEAVKGAIHETWADTIVSPYLMLAASDSRHFCEISENVLRFSAMPLSSEERGLIHGNDERIRIDNLVSTVQFYENLMKKL</sequence>
<evidence type="ECO:0000313" key="8">
    <source>
        <dbReference type="Proteomes" id="UP000767854"/>
    </source>
</evidence>
<keyword evidence="3" id="KW-0479">Metal-binding</keyword>
<keyword evidence="2" id="KW-0645">Protease</keyword>
<keyword evidence="4 7" id="KW-0378">Hydrolase</keyword>